<sequence length="389" mass="42837">MKLLVSTRGPCWAVAGQDRHFASQPHGVELNHPCGLTVDGTSPSASMCPSPSRVRLRQRTAPSRSEDALIRGGHPGTRCMTRLTVTGNECRRRVVAVPQRKHPHIDQSSLPFLGKSRAYCLHIRIKPTQIAGIFANLLVAFKRNSVYDLEGSGITWGRGSRGRGRGRGGVASLLGSGVAPANYASGLQGVAPELREVVNILGERNQVGTLTGVGPPPGTLDSDGQGDEEEGTSTRRPPRSLYRRLINYVRQAWTGVKFALGTFDFDFADSEYEEEQTPRYRPDSLASLCRATRFTEAELKRIYRSFKAECPTGVVREETFKCIYSQFFPQGAETSGRKPCPVATWFRCLVGIYLHQEVVKLGDTTGQSLQQLKPQIAISQTLKVFNIYN</sequence>
<accession>A0A310SGR3</accession>
<dbReference type="InterPro" id="IPR028846">
    <property type="entry name" value="Recoverin"/>
</dbReference>
<dbReference type="EMBL" id="KQ764012">
    <property type="protein sequence ID" value="OAD54640.1"/>
    <property type="molecule type" value="Genomic_DNA"/>
</dbReference>
<dbReference type="GO" id="GO:0005509">
    <property type="term" value="F:calcium ion binding"/>
    <property type="evidence" value="ECO:0007669"/>
    <property type="project" value="InterPro"/>
</dbReference>
<name>A0A310SGR3_9HYME</name>
<evidence type="ECO:0000313" key="4">
    <source>
        <dbReference type="Proteomes" id="UP000250275"/>
    </source>
</evidence>
<evidence type="ECO:0000256" key="1">
    <source>
        <dbReference type="ARBA" id="ARBA00022737"/>
    </source>
</evidence>
<protein>
    <submittedName>
        <fullName evidence="3">Calsenilin</fullName>
    </submittedName>
</protein>
<feature type="region of interest" description="Disordered" evidence="2">
    <location>
        <begin position="208"/>
        <end position="237"/>
    </location>
</feature>
<dbReference type="PANTHER" id="PTHR23055">
    <property type="entry name" value="CALCIUM BINDING PROTEINS"/>
    <property type="match status" value="1"/>
</dbReference>
<gene>
    <name evidence="3" type="ORF">WN48_06402</name>
</gene>
<organism evidence="3 4">
    <name type="scientific">Eufriesea mexicana</name>
    <dbReference type="NCBI Taxonomy" id="516756"/>
    <lineage>
        <taxon>Eukaryota</taxon>
        <taxon>Metazoa</taxon>
        <taxon>Ecdysozoa</taxon>
        <taxon>Arthropoda</taxon>
        <taxon>Hexapoda</taxon>
        <taxon>Insecta</taxon>
        <taxon>Pterygota</taxon>
        <taxon>Neoptera</taxon>
        <taxon>Endopterygota</taxon>
        <taxon>Hymenoptera</taxon>
        <taxon>Apocrita</taxon>
        <taxon>Aculeata</taxon>
        <taxon>Apoidea</taxon>
        <taxon>Anthophila</taxon>
        <taxon>Apidae</taxon>
        <taxon>Eufriesea</taxon>
    </lineage>
</organism>
<reference evidence="3 4" key="1">
    <citation type="submission" date="2015-07" db="EMBL/GenBank/DDBJ databases">
        <title>The genome of Eufriesea mexicana.</title>
        <authorList>
            <person name="Pan H."/>
            <person name="Kapheim K."/>
        </authorList>
    </citation>
    <scope>NUCLEOTIDE SEQUENCE [LARGE SCALE GENOMIC DNA]</scope>
    <source>
        <strain evidence="3">0111107269</strain>
        <tissue evidence="3">Whole body</tissue>
    </source>
</reference>
<dbReference type="Proteomes" id="UP000250275">
    <property type="component" value="Unassembled WGS sequence"/>
</dbReference>
<dbReference type="OrthoDB" id="191686at2759"/>
<dbReference type="PANTHER" id="PTHR23055:SF167">
    <property type="entry name" value="EF-HAND DOMAIN-CONTAINING PROTEIN"/>
    <property type="match status" value="1"/>
</dbReference>
<keyword evidence="1" id="KW-0677">Repeat</keyword>
<dbReference type="AlphaFoldDB" id="A0A310SGR3"/>
<keyword evidence="4" id="KW-1185">Reference proteome</keyword>
<evidence type="ECO:0000313" key="3">
    <source>
        <dbReference type="EMBL" id="OAD54640.1"/>
    </source>
</evidence>
<evidence type="ECO:0000256" key="2">
    <source>
        <dbReference type="SAM" id="MobiDB-lite"/>
    </source>
</evidence>
<dbReference type="Gene3D" id="1.10.238.10">
    <property type="entry name" value="EF-hand"/>
    <property type="match status" value="1"/>
</dbReference>
<proteinExistence type="predicted"/>